<evidence type="ECO:0000313" key="2">
    <source>
        <dbReference type="EMBL" id="GGL98823.1"/>
    </source>
</evidence>
<proteinExistence type="predicted"/>
<evidence type="ECO:0000256" key="1">
    <source>
        <dbReference type="SAM" id="MobiDB-lite"/>
    </source>
</evidence>
<protein>
    <submittedName>
        <fullName evidence="2">Uncharacterized protein</fullName>
    </submittedName>
</protein>
<organism evidence="2 3">
    <name type="scientific">Deinococcus aerophilus</name>
    <dbReference type="NCBI Taxonomy" id="522488"/>
    <lineage>
        <taxon>Bacteria</taxon>
        <taxon>Thermotogati</taxon>
        <taxon>Deinococcota</taxon>
        <taxon>Deinococci</taxon>
        <taxon>Deinococcales</taxon>
        <taxon>Deinococcaceae</taxon>
        <taxon>Deinococcus</taxon>
    </lineage>
</organism>
<dbReference type="Proteomes" id="UP000661918">
    <property type="component" value="Unassembled WGS sequence"/>
</dbReference>
<gene>
    <name evidence="2" type="ORF">GCM10010841_04100</name>
</gene>
<feature type="region of interest" description="Disordered" evidence="1">
    <location>
        <begin position="22"/>
        <end position="124"/>
    </location>
</feature>
<sequence>MGRQKMQGRGQRAVRWRVLGLGRAEVEDERPQQLPRHAQRYDGTGARSPGGLNLWRPRFNGSPQGGQARRPTQPRFLFLKGHSLQPTGRFIQQEDGPRRRPGQVQGAAQQGLSDAAPGGGRRDLQGQCQETLGCRVRILFWRGNMGHVEGAELQPL</sequence>
<reference evidence="3" key="1">
    <citation type="journal article" date="2019" name="Int. J. Syst. Evol. Microbiol.">
        <title>The Global Catalogue of Microorganisms (GCM) 10K type strain sequencing project: providing services to taxonomists for standard genome sequencing and annotation.</title>
        <authorList>
            <consortium name="The Broad Institute Genomics Platform"/>
            <consortium name="The Broad Institute Genome Sequencing Center for Infectious Disease"/>
            <person name="Wu L."/>
            <person name="Ma J."/>
        </authorList>
    </citation>
    <scope>NUCLEOTIDE SEQUENCE [LARGE SCALE GENOMIC DNA]</scope>
    <source>
        <strain evidence="3">JCM 15443</strain>
    </source>
</reference>
<accession>A0ABQ2GJR5</accession>
<name>A0ABQ2GJR5_9DEIO</name>
<evidence type="ECO:0000313" key="3">
    <source>
        <dbReference type="Proteomes" id="UP000661918"/>
    </source>
</evidence>
<comment type="caution">
    <text evidence="2">The sequence shown here is derived from an EMBL/GenBank/DDBJ whole genome shotgun (WGS) entry which is preliminary data.</text>
</comment>
<keyword evidence="3" id="KW-1185">Reference proteome</keyword>
<dbReference type="EMBL" id="BMOM01000002">
    <property type="protein sequence ID" value="GGL98823.1"/>
    <property type="molecule type" value="Genomic_DNA"/>
</dbReference>